<keyword evidence="3" id="KW-1185">Reference proteome</keyword>
<evidence type="ECO:0000313" key="3">
    <source>
        <dbReference type="Proteomes" id="UP000243579"/>
    </source>
</evidence>
<dbReference type="PANTHER" id="PTHR13568">
    <property type="entry name" value="FAM11A, B PROTEIN"/>
    <property type="match status" value="1"/>
</dbReference>
<dbReference type="Pfam" id="PF10269">
    <property type="entry name" value="Tmemb_185A"/>
    <property type="match status" value="2"/>
</dbReference>
<name>A0A1V9Y9U7_ACHHY</name>
<feature type="transmembrane region" description="Helical" evidence="1">
    <location>
        <begin position="158"/>
        <end position="181"/>
    </location>
</feature>
<sequence>MSTAALKSLSSLRSIGQQTSFRDLKSNVAAKAAAAIPLKETTRMIPQVSSGGSVCANFVLFLLGLIAIAPFVLVPVFVCLKLDHDVTWSWATTLIPLWICNALVLPYLVAKNMAPVQLDSAVTEETPLVAGSENGKTMAEEAMESANCFVHTTRNLALIAYLTAQIFVVLRLDGVVTWQWLIVFIPYYVASILSCEGFDLIQALLIAAKMDGMLDASWSMVLMPSWIGLAVFLIFLPVQTYWAFKASPDDDETVEPKSRVFRFFIAFGLFLGLVFLSSPIFVAIYRLDYATFSTFYIALPFFVLVGIAILVSFASVFIMKSEPQTTTIYVTTADNEC</sequence>
<dbReference type="STRING" id="1202772.A0A1V9Y9U7"/>
<reference evidence="2 3" key="1">
    <citation type="journal article" date="2014" name="Genome Biol. Evol.">
        <title>The secreted proteins of Achlya hypogyna and Thraustotheca clavata identify the ancestral oomycete secretome and reveal gene acquisitions by horizontal gene transfer.</title>
        <authorList>
            <person name="Misner I."/>
            <person name="Blouin N."/>
            <person name="Leonard G."/>
            <person name="Richards T.A."/>
            <person name="Lane C.E."/>
        </authorList>
    </citation>
    <scope>NUCLEOTIDE SEQUENCE [LARGE SCALE GENOMIC DNA]</scope>
    <source>
        <strain evidence="2 3">ATCC 48635</strain>
    </source>
</reference>
<feature type="transmembrane region" description="Helical" evidence="1">
    <location>
        <begin position="187"/>
        <end position="208"/>
    </location>
</feature>
<feature type="transmembrane region" description="Helical" evidence="1">
    <location>
        <begin position="220"/>
        <end position="244"/>
    </location>
</feature>
<comment type="caution">
    <text evidence="2">The sequence shown here is derived from an EMBL/GenBank/DDBJ whole genome shotgun (WGS) entry which is preliminary data.</text>
</comment>
<organism evidence="2 3">
    <name type="scientific">Achlya hypogyna</name>
    <name type="common">Oomycete</name>
    <name type="synonym">Protoachlya hypogyna</name>
    <dbReference type="NCBI Taxonomy" id="1202772"/>
    <lineage>
        <taxon>Eukaryota</taxon>
        <taxon>Sar</taxon>
        <taxon>Stramenopiles</taxon>
        <taxon>Oomycota</taxon>
        <taxon>Saprolegniomycetes</taxon>
        <taxon>Saprolegniales</taxon>
        <taxon>Achlyaceae</taxon>
        <taxon>Achlya</taxon>
    </lineage>
</organism>
<evidence type="ECO:0008006" key="4">
    <source>
        <dbReference type="Google" id="ProtNLM"/>
    </source>
</evidence>
<feature type="transmembrane region" description="Helical" evidence="1">
    <location>
        <begin position="264"/>
        <end position="285"/>
    </location>
</feature>
<keyword evidence="1" id="KW-1133">Transmembrane helix</keyword>
<dbReference type="EMBL" id="JNBR01002438">
    <property type="protein sequence ID" value="OQR82512.1"/>
    <property type="molecule type" value="Genomic_DNA"/>
</dbReference>
<feature type="transmembrane region" description="Helical" evidence="1">
    <location>
        <begin position="297"/>
        <end position="319"/>
    </location>
</feature>
<protein>
    <recommendedName>
        <fullName evidence="4">Transmembrane protein</fullName>
    </recommendedName>
</protein>
<accession>A0A1V9Y9U7</accession>
<proteinExistence type="predicted"/>
<dbReference type="OrthoDB" id="75528at2759"/>
<evidence type="ECO:0000313" key="2">
    <source>
        <dbReference type="EMBL" id="OQR82512.1"/>
    </source>
</evidence>
<keyword evidence="1" id="KW-0472">Membrane</keyword>
<dbReference type="InterPro" id="IPR019396">
    <property type="entry name" value="TM_Fragile-X-F-assoc"/>
</dbReference>
<feature type="transmembrane region" description="Helical" evidence="1">
    <location>
        <begin position="90"/>
        <end position="110"/>
    </location>
</feature>
<dbReference type="Proteomes" id="UP000243579">
    <property type="component" value="Unassembled WGS sequence"/>
</dbReference>
<gene>
    <name evidence="2" type="ORF">ACHHYP_15923</name>
</gene>
<dbReference type="PANTHER" id="PTHR13568:SF9">
    <property type="entry name" value="TRANSMEMBRANE PROTEIN 203"/>
    <property type="match status" value="1"/>
</dbReference>
<dbReference type="AlphaFoldDB" id="A0A1V9Y9U7"/>
<keyword evidence="1" id="KW-0812">Transmembrane</keyword>
<feature type="transmembrane region" description="Helical" evidence="1">
    <location>
        <begin position="54"/>
        <end position="78"/>
    </location>
</feature>
<evidence type="ECO:0000256" key="1">
    <source>
        <dbReference type="SAM" id="Phobius"/>
    </source>
</evidence>